<comment type="caution">
    <text evidence="1">The sequence shown here is derived from an EMBL/GenBank/DDBJ whole genome shotgun (WGS) entry which is preliminary data.</text>
</comment>
<accession>A0ABQ9HCZ1</accession>
<evidence type="ECO:0000313" key="1">
    <source>
        <dbReference type="EMBL" id="KAJ8882196.1"/>
    </source>
</evidence>
<evidence type="ECO:0000313" key="2">
    <source>
        <dbReference type="Proteomes" id="UP001159363"/>
    </source>
</evidence>
<reference evidence="1 2" key="1">
    <citation type="submission" date="2023-02" db="EMBL/GenBank/DDBJ databases">
        <title>LHISI_Scaffold_Assembly.</title>
        <authorList>
            <person name="Stuart O.P."/>
            <person name="Cleave R."/>
            <person name="Magrath M.J.L."/>
            <person name="Mikheyev A.S."/>
        </authorList>
    </citation>
    <scope>NUCLEOTIDE SEQUENCE [LARGE SCALE GENOMIC DNA]</scope>
    <source>
        <strain evidence="1">Daus_M_001</strain>
        <tissue evidence="1">Leg muscle</tissue>
    </source>
</reference>
<protein>
    <submittedName>
        <fullName evidence="1">Uncharacterized protein</fullName>
    </submittedName>
</protein>
<proteinExistence type="predicted"/>
<name>A0ABQ9HCZ1_9NEOP</name>
<organism evidence="1 2">
    <name type="scientific">Dryococelus australis</name>
    <dbReference type="NCBI Taxonomy" id="614101"/>
    <lineage>
        <taxon>Eukaryota</taxon>
        <taxon>Metazoa</taxon>
        <taxon>Ecdysozoa</taxon>
        <taxon>Arthropoda</taxon>
        <taxon>Hexapoda</taxon>
        <taxon>Insecta</taxon>
        <taxon>Pterygota</taxon>
        <taxon>Neoptera</taxon>
        <taxon>Polyneoptera</taxon>
        <taxon>Phasmatodea</taxon>
        <taxon>Verophasmatodea</taxon>
        <taxon>Anareolatae</taxon>
        <taxon>Phasmatidae</taxon>
        <taxon>Eurycanthinae</taxon>
        <taxon>Dryococelus</taxon>
    </lineage>
</organism>
<dbReference type="PANTHER" id="PTHR45913:SF20">
    <property type="entry name" value="GENERAL TRANSCRIPTION FACTOR II-I REPEAT DOMAIN-CONTAINING PROTEIN 2"/>
    <property type="match status" value="1"/>
</dbReference>
<gene>
    <name evidence="1" type="ORF">PR048_018684</name>
</gene>
<dbReference type="EMBL" id="JARBHB010000006">
    <property type="protein sequence ID" value="KAJ8882196.1"/>
    <property type="molecule type" value="Genomic_DNA"/>
</dbReference>
<sequence length="250" mass="28336">MTNLQKISKLCHFPTKQLRITRMTGEIIKQLDAQLSKKIVLCKYFSVAFNESTDITRVCKLLIFLRQLMNSSPLRKNCLPLPTSAKGSDSYSALVSVVKKYGGFSKCSCIVTDGAKFMTGKNTGLVGLLRKNDVDMPVLHCIIHQEVICSKFVKMNDVVKDVTRIVSLIRGGNRARKFLKELSAECHDILLYSEIHWLSASKTLTAFFAIKKEITEFLENFGKIECDYLKNFEMKNGFALQLSYQTLQNI</sequence>
<dbReference type="Proteomes" id="UP001159363">
    <property type="component" value="Chromosome 5"/>
</dbReference>
<dbReference type="PANTHER" id="PTHR45913">
    <property type="entry name" value="EPM2A-INTERACTING PROTEIN 1"/>
    <property type="match status" value="1"/>
</dbReference>
<keyword evidence="2" id="KW-1185">Reference proteome</keyword>